<dbReference type="NCBIfam" id="TIGR01784">
    <property type="entry name" value="T_den_put_tspse"/>
    <property type="match status" value="1"/>
</dbReference>
<comment type="caution">
    <text evidence="1">The sequence shown here is derived from an EMBL/GenBank/DDBJ whole genome shotgun (WGS) entry which is preliminary data.</text>
</comment>
<dbReference type="RefSeq" id="WP_160202322.1">
    <property type="nucleotide sequence ID" value="NZ_QXWK01000018.1"/>
</dbReference>
<gene>
    <name evidence="1" type="ORF">D0435_10285</name>
</gene>
<sequence length="165" mass="19507">MYFLRMLLHAYEALRTCHVIFVCQFGLFGKAETVYQFENFDRKNDLPLGDFTNTIMLNTTCVKEKMPESLRTLLEYIRSGKISEDDVFVEEIHHQVIELNEKRDLMGFMTLEEDSRLREKWARKKGFAEGEQKGRLEIARNMKADGIPLEQIMKYTQLTEEVRDL</sequence>
<dbReference type="EMBL" id="QXWK01000018">
    <property type="protein sequence ID" value="NBH62038.1"/>
    <property type="molecule type" value="Genomic_DNA"/>
</dbReference>
<protein>
    <submittedName>
        <fullName evidence="1">Rpn family recombination-promoting nuclease/putative transposase</fullName>
    </submittedName>
</protein>
<reference evidence="1 2" key="1">
    <citation type="submission" date="2018-08" db="EMBL/GenBank/DDBJ databases">
        <title>Murine metabolic-syndrome-specific gut microbial biobank.</title>
        <authorList>
            <person name="Liu C."/>
        </authorList>
    </citation>
    <scope>NUCLEOTIDE SEQUENCE [LARGE SCALE GENOMIC DNA]</scope>
    <source>
        <strain evidence="1 2">28</strain>
    </source>
</reference>
<keyword evidence="2" id="KW-1185">Reference proteome</keyword>
<proteinExistence type="predicted"/>
<dbReference type="Proteomes" id="UP000446866">
    <property type="component" value="Unassembled WGS sequence"/>
</dbReference>
<evidence type="ECO:0000313" key="2">
    <source>
        <dbReference type="Proteomes" id="UP000446866"/>
    </source>
</evidence>
<name>A0A845QPS8_9FIRM</name>
<organism evidence="1 2">
    <name type="scientific">Anaerotruncus colihominis</name>
    <dbReference type="NCBI Taxonomy" id="169435"/>
    <lineage>
        <taxon>Bacteria</taxon>
        <taxon>Bacillati</taxon>
        <taxon>Bacillota</taxon>
        <taxon>Clostridia</taxon>
        <taxon>Eubacteriales</taxon>
        <taxon>Oscillospiraceae</taxon>
        <taxon>Anaerotruncus</taxon>
    </lineage>
</organism>
<accession>A0A845QPS8</accession>
<evidence type="ECO:0000313" key="1">
    <source>
        <dbReference type="EMBL" id="NBH62038.1"/>
    </source>
</evidence>
<dbReference type="InterPro" id="IPR010106">
    <property type="entry name" value="RpnA"/>
</dbReference>
<dbReference type="AlphaFoldDB" id="A0A845QPS8"/>